<dbReference type="Proteomes" id="UP000014760">
    <property type="component" value="Unassembled WGS sequence"/>
</dbReference>
<evidence type="ECO:0000313" key="5">
    <source>
        <dbReference type="EMBL" id="ELT93342.1"/>
    </source>
</evidence>
<dbReference type="OrthoDB" id="247013at2759"/>
<comment type="similarity">
    <text evidence="1">Belongs to the rtf2 family.</text>
</comment>
<dbReference type="InterPro" id="IPR006735">
    <property type="entry name" value="Rtf2"/>
</dbReference>
<dbReference type="GO" id="GO:0006274">
    <property type="term" value="P:DNA replication termination"/>
    <property type="evidence" value="ECO:0007669"/>
    <property type="project" value="TreeGrafter"/>
</dbReference>
<evidence type="ECO:0000256" key="2">
    <source>
        <dbReference type="ARBA" id="ARBA00015157"/>
    </source>
</evidence>
<sequence>MGCDGGTIPRRDELVRRKKKPEKKDKDAELSAKWKHCAISQEPLRNPILACELGRLYNKESVLEFLLDKSKFEFAENFSHIKSLKDVHELNFTDSSYMKCAEKGDAYIDSSSRSKYICPIAGLEMSGKYRFVYLLKCFCVFSERGLREVKSDTCSKCCKKYSSDEIIPLNGTPEEVEKLRSRIEERKLKAKLERRGKKKARAEAAVGVPPTEATDDEPPSKVAKLDSKPSSSSAKAPPKVASKLSLGKTKVKPEEKTIQNDPTKSTAYKSLFNTCEKARNQMQPHWITHNPLYY</sequence>
<dbReference type="OMA" id="EFRWLHC"/>
<dbReference type="PANTHER" id="PTHR12775">
    <property type="entry name" value="PROTEIN C20ORF43 HOMOLOG"/>
    <property type="match status" value="1"/>
</dbReference>
<dbReference type="Pfam" id="PF04641">
    <property type="entry name" value="Rtf2"/>
    <property type="match status" value="1"/>
</dbReference>
<dbReference type="FunCoup" id="R7TIQ6">
    <property type="interactions" value="2297"/>
</dbReference>
<dbReference type="EMBL" id="AMQN01012818">
    <property type="status" value="NOT_ANNOTATED_CDS"/>
    <property type="molecule type" value="Genomic_DNA"/>
</dbReference>
<dbReference type="EMBL" id="KB309774">
    <property type="protein sequence ID" value="ELT93342.1"/>
    <property type="molecule type" value="Genomic_DNA"/>
</dbReference>
<dbReference type="InterPro" id="IPR027799">
    <property type="entry name" value="Rtf2_RING-finger"/>
</dbReference>
<evidence type="ECO:0000313" key="7">
    <source>
        <dbReference type="Proteomes" id="UP000014760"/>
    </source>
</evidence>
<feature type="compositionally biased region" description="Low complexity" evidence="4">
    <location>
        <begin position="228"/>
        <end position="245"/>
    </location>
</feature>
<accession>R7TIQ6</accession>
<keyword evidence="7" id="KW-1185">Reference proteome</keyword>
<dbReference type="CDD" id="cd16653">
    <property type="entry name" value="RING-like_Rtf2"/>
    <property type="match status" value="1"/>
</dbReference>
<reference evidence="6" key="3">
    <citation type="submission" date="2015-06" db="UniProtKB">
        <authorList>
            <consortium name="EnsemblMetazoa"/>
        </authorList>
    </citation>
    <scope>IDENTIFICATION</scope>
</reference>
<feature type="region of interest" description="Disordered" evidence="4">
    <location>
        <begin position="190"/>
        <end position="264"/>
    </location>
</feature>
<evidence type="ECO:0000256" key="1">
    <source>
        <dbReference type="ARBA" id="ARBA00009885"/>
    </source>
</evidence>
<dbReference type="HOGENOM" id="CLU_048955_1_1_1"/>
<organism evidence="5">
    <name type="scientific">Capitella teleta</name>
    <name type="common">Polychaete worm</name>
    <dbReference type="NCBI Taxonomy" id="283909"/>
    <lineage>
        <taxon>Eukaryota</taxon>
        <taxon>Metazoa</taxon>
        <taxon>Spiralia</taxon>
        <taxon>Lophotrochozoa</taxon>
        <taxon>Annelida</taxon>
        <taxon>Polychaeta</taxon>
        <taxon>Sedentaria</taxon>
        <taxon>Scolecida</taxon>
        <taxon>Capitellidae</taxon>
        <taxon>Capitella</taxon>
    </lineage>
</organism>
<feature type="region of interest" description="Disordered" evidence="4">
    <location>
        <begin position="1"/>
        <end position="27"/>
    </location>
</feature>
<dbReference type="STRING" id="283909.R7TIQ6"/>
<gene>
    <name evidence="5" type="ORF">CAPTEDRAFT_157491</name>
</gene>
<reference evidence="7" key="1">
    <citation type="submission" date="2012-12" db="EMBL/GenBank/DDBJ databases">
        <authorList>
            <person name="Hellsten U."/>
            <person name="Grimwood J."/>
            <person name="Chapman J.A."/>
            <person name="Shapiro H."/>
            <person name="Aerts A."/>
            <person name="Otillar R.P."/>
            <person name="Terry A.Y."/>
            <person name="Boore J.L."/>
            <person name="Simakov O."/>
            <person name="Marletaz F."/>
            <person name="Cho S.-J."/>
            <person name="Edsinger-Gonzales E."/>
            <person name="Havlak P."/>
            <person name="Kuo D.-H."/>
            <person name="Larsson T."/>
            <person name="Lv J."/>
            <person name="Arendt D."/>
            <person name="Savage R."/>
            <person name="Osoegawa K."/>
            <person name="de Jong P."/>
            <person name="Lindberg D.R."/>
            <person name="Seaver E.C."/>
            <person name="Weisblat D.A."/>
            <person name="Putnam N.H."/>
            <person name="Grigoriev I.V."/>
            <person name="Rokhsar D.S."/>
        </authorList>
    </citation>
    <scope>NUCLEOTIDE SEQUENCE</scope>
    <source>
        <strain evidence="7">I ESC-2004</strain>
    </source>
</reference>
<dbReference type="AlphaFoldDB" id="R7TIQ6"/>
<dbReference type="GO" id="GO:0005634">
    <property type="term" value="C:nucleus"/>
    <property type="evidence" value="ECO:0007669"/>
    <property type="project" value="TreeGrafter"/>
</dbReference>
<reference evidence="5 7" key="2">
    <citation type="journal article" date="2013" name="Nature">
        <title>Insights into bilaterian evolution from three spiralian genomes.</title>
        <authorList>
            <person name="Simakov O."/>
            <person name="Marletaz F."/>
            <person name="Cho S.J."/>
            <person name="Edsinger-Gonzales E."/>
            <person name="Havlak P."/>
            <person name="Hellsten U."/>
            <person name="Kuo D.H."/>
            <person name="Larsson T."/>
            <person name="Lv J."/>
            <person name="Arendt D."/>
            <person name="Savage R."/>
            <person name="Osoegawa K."/>
            <person name="de Jong P."/>
            <person name="Grimwood J."/>
            <person name="Chapman J.A."/>
            <person name="Shapiro H."/>
            <person name="Aerts A."/>
            <person name="Otillar R.P."/>
            <person name="Terry A.Y."/>
            <person name="Boore J.L."/>
            <person name="Grigoriev I.V."/>
            <person name="Lindberg D.R."/>
            <person name="Seaver E.C."/>
            <person name="Weisblat D.A."/>
            <person name="Putnam N.H."/>
            <person name="Rokhsar D.S."/>
        </authorList>
    </citation>
    <scope>NUCLEOTIDE SEQUENCE</scope>
    <source>
        <strain evidence="5 7">I ESC-2004</strain>
    </source>
</reference>
<evidence type="ECO:0000313" key="6">
    <source>
        <dbReference type="EnsemblMetazoa" id="CapteP157491"/>
    </source>
</evidence>
<dbReference type="EnsemblMetazoa" id="CapteT157491">
    <property type="protein sequence ID" value="CapteP157491"/>
    <property type="gene ID" value="CapteG157491"/>
</dbReference>
<evidence type="ECO:0000256" key="3">
    <source>
        <dbReference type="ARBA" id="ARBA00030367"/>
    </source>
</evidence>
<dbReference type="PANTHER" id="PTHR12775:SF0">
    <property type="entry name" value="REPLICATION TERMINATION FACTOR 2"/>
    <property type="match status" value="1"/>
</dbReference>
<name>R7TIQ6_CAPTE</name>
<protein>
    <recommendedName>
        <fullName evidence="2">Replication termination factor 2</fullName>
    </recommendedName>
    <alternativeName>
        <fullName evidence="3">Replication termination factor 2 domain-containing protein 1</fullName>
    </alternativeName>
</protein>
<evidence type="ECO:0000256" key="4">
    <source>
        <dbReference type="SAM" id="MobiDB-lite"/>
    </source>
</evidence>
<proteinExistence type="inferred from homology"/>